<dbReference type="AlphaFoldDB" id="A0A367KUI3"/>
<accession>A0A367KUI3</accession>
<comment type="caution">
    <text evidence="2">The sequence shown here is derived from an EMBL/GenBank/DDBJ whole genome shotgun (WGS) entry which is preliminary data.</text>
</comment>
<name>A0A367KUI3_RHIST</name>
<keyword evidence="1" id="KW-0472">Membrane</keyword>
<organism evidence="2 3">
    <name type="scientific">Rhizopus stolonifer</name>
    <name type="common">Rhizopus nigricans</name>
    <dbReference type="NCBI Taxonomy" id="4846"/>
    <lineage>
        <taxon>Eukaryota</taxon>
        <taxon>Fungi</taxon>
        <taxon>Fungi incertae sedis</taxon>
        <taxon>Mucoromycota</taxon>
        <taxon>Mucoromycotina</taxon>
        <taxon>Mucoromycetes</taxon>
        <taxon>Mucorales</taxon>
        <taxon>Mucorineae</taxon>
        <taxon>Rhizopodaceae</taxon>
        <taxon>Rhizopus</taxon>
    </lineage>
</organism>
<evidence type="ECO:0000313" key="2">
    <source>
        <dbReference type="EMBL" id="RCI05824.1"/>
    </source>
</evidence>
<keyword evidence="1" id="KW-0812">Transmembrane</keyword>
<sequence>MQLNSQEESFIMPQSKIKLNLSFDERSFKMHGSRRNIRICVNILYVLVNIFYYFSSTACPSSLSNNLTEVEIDVYKHLLLAIQLGPILSEAKKVLSANSARFTKKRLIGGL</sequence>
<dbReference type="EMBL" id="PJQM01000294">
    <property type="protein sequence ID" value="RCI05824.1"/>
    <property type="molecule type" value="Genomic_DNA"/>
</dbReference>
<evidence type="ECO:0000256" key="1">
    <source>
        <dbReference type="SAM" id="Phobius"/>
    </source>
</evidence>
<gene>
    <name evidence="2" type="ORF">CU098_010018</name>
</gene>
<keyword evidence="3" id="KW-1185">Reference proteome</keyword>
<keyword evidence="1" id="KW-1133">Transmembrane helix</keyword>
<evidence type="ECO:0000313" key="3">
    <source>
        <dbReference type="Proteomes" id="UP000253551"/>
    </source>
</evidence>
<dbReference type="Proteomes" id="UP000253551">
    <property type="component" value="Unassembled WGS sequence"/>
</dbReference>
<protein>
    <submittedName>
        <fullName evidence="2">Uncharacterized protein</fullName>
    </submittedName>
</protein>
<feature type="transmembrane region" description="Helical" evidence="1">
    <location>
        <begin position="36"/>
        <end position="54"/>
    </location>
</feature>
<reference evidence="2 3" key="1">
    <citation type="journal article" date="2018" name="G3 (Bethesda)">
        <title>Phylogenetic and Phylogenomic Definition of Rhizopus Species.</title>
        <authorList>
            <person name="Gryganskyi A.P."/>
            <person name="Golan J."/>
            <person name="Dolatabadi S."/>
            <person name="Mondo S."/>
            <person name="Robb S."/>
            <person name="Idnurm A."/>
            <person name="Muszewska A."/>
            <person name="Steczkiewicz K."/>
            <person name="Masonjones S."/>
            <person name="Liao H.L."/>
            <person name="Gajdeczka M.T."/>
            <person name="Anike F."/>
            <person name="Vuek A."/>
            <person name="Anishchenko I.M."/>
            <person name="Voigt K."/>
            <person name="de Hoog G.S."/>
            <person name="Smith M.E."/>
            <person name="Heitman J."/>
            <person name="Vilgalys R."/>
            <person name="Stajich J.E."/>
        </authorList>
    </citation>
    <scope>NUCLEOTIDE SEQUENCE [LARGE SCALE GENOMIC DNA]</scope>
    <source>
        <strain evidence="2 3">LSU 92-RS-03</strain>
    </source>
</reference>
<proteinExistence type="predicted"/>